<dbReference type="NCBIfam" id="NF002469">
    <property type="entry name" value="PRK01712.1"/>
    <property type="match status" value="1"/>
</dbReference>
<dbReference type="GO" id="GO:0005829">
    <property type="term" value="C:cytosol"/>
    <property type="evidence" value="ECO:0007669"/>
    <property type="project" value="TreeGrafter"/>
</dbReference>
<accession>A0A7V3RFK3</accession>
<dbReference type="Pfam" id="PF02599">
    <property type="entry name" value="CsrA"/>
    <property type="match status" value="1"/>
</dbReference>
<comment type="similarity">
    <text evidence="4">Belongs to the CsrA/RsmA family.</text>
</comment>
<dbReference type="InterPro" id="IPR036107">
    <property type="entry name" value="CsrA_sf"/>
</dbReference>
<reference evidence="5" key="1">
    <citation type="journal article" date="2020" name="mSystems">
        <title>Genome- and Community-Level Interaction Insights into Carbon Utilization and Element Cycling Functions of Hydrothermarchaeota in Hydrothermal Sediment.</title>
        <authorList>
            <person name="Zhou Z."/>
            <person name="Liu Y."/>
            <person name="Xu W."/>
            <person name="Pan J."/>
            <person name="Luo Z.H."/>
            <person name="Li M."/>
        </authorList>
    </citation>
    <scope>NUCLEOTIDE SEQUENCE [LARGE SCALE GENOMIC DNA]</scope>
    <source>
        <strain evidence="5">SpSt-966</strain>
    </source>
</reference>
<dbReference type="InterPro" id="IPR003751">
    <property type="entry name" value="CsrA"/>
</dbReference>
<comment type="function">
    <text evidence="4">A translational regulator that binds mRNA to regulate translation initiation and/or mRNA stability. Usually binds in the 5'-UTR at or near the Shine-Dalgarno sequence preventing ribosome-binding, thus repressing translation. Its main target seems to be the major flagellin gene, while its function is anatagonized by FliW.</text>
</comment>
<dbReference type="EMBL" id="DTPE01000237">
    <property type="protein sequence ID" value="HGE75659.1"/>
    <property type="molecule type" value="Genomic_DNA"/>
</dbReference>
<dbReference type="AlphaFoldDB" id="A0A7V3RFK3"/>
<dbReference type="NCBIfam" id="TIGR00202">
    <property type="entry name" value="csrA"/>
    <property type="match status" value="1"/>
</dbReference>
<sequence>MLILKRKIGEAIKIGNDVTVRILSIDRGEIKIGIEAPKDVKVFREELYEEISNLNRESGNFDVNLAKEIFRKDPKGVKSDRNDDSEG</sequence>
<evidence type="ECO:0000256" key="4">
    <source>
        <dbReference type="HAMAP-Rule" id="MF_00167"/>
    </source>
</evidence>
<keyword evidence="3 4" id="KW-0694">RNA-binding</keyword>
<evidence type="ECO:0000256" key="2">
    <source>
        <dbReference type="ARBA" id="ARBA00022845"/>
    </source>
</evidence>
<dbReference type="SUPFAM" id="SSF117130">
    <property type="entry name" value="CsrA-like"/>
    <property type="match status" value="1"/>
</dbReference>
<evidence type="ECO:0000313" key="5">
    <source>
        <dbReference type="EMBL" id="HGE75659.1"/>
    </source>
</evidence>
<dbReference type="GO" id="GO:0044781">
    <property type="term" value="P:bacterial-type flagellum organization"/>
    <property type="evidence" value="ECO:0007669"/>
    <property type="project" value="UniProtKB-KW"/>
</dbReference>
<dbReference type="GO" id="GO:0006109">
    <property type="term" value="P:regulation of carbohydrate metabolic process"/>
    <property type="evidence" value="ECO:0007669"/>
    <property type="project" value="InterPro"/>
</dbReference>
<dbReference type="GO" id="GO:0006402">
    <property type="term" value="P:mRNA catabolic process"/>
    <property type="evidence" value="ECO:0007669"/>
    <property type="project" value="InterPro"/>
</dbReference>
<dbReference type="GO" id="GO:0045947">
    <property type="term" value="P:negative regulation of translational initiation"/>
    <property type="evidence" value="ECO:0007669"/>
    <property type="project" value="UniProtKB-UniRule"/>
</dbReference>
<evidence type="ECO:0000256" key="3">
    <source>
        <dbReference type="ARBA" id="ARBA00022884"/>
    </source>
</evidence>
<protein>
    <recommendedName>
        <fullName evidence="4">Translational regulator CsrA</fullName>
    </recommendedName>
</protein>
<dbReference type="PANTHER" id="PTHR34984:SF1">
    <property type="entry name" value="CARBON STORAGE REGULATOR"/>
    <property type="match status" value="1"/>
</dbReference>
<name>A0A7V3RFK3_9BACT</name>
<comment type="caution">
    <text evidence="5">The sequence shown here is derived from an EMBL/GenBank/DDBJ whole genome shotgun (WGS) entry which is preliminary data.</text>
</comment>
<dbReference type="PANTHER" id="PTHR34984">
    <property type="entry name" value="CARBON STORAGE REGULATOR"/>
    <property type="match status" value="1"/>
</dbReference>
<gene>
    <name evidence="4 5" type="primary">csrA</name>
    <name evidence="5" type="ORF">ENX73_05995</name>
</gene>
<organism evidence="5">
    <name type="scientific">Mesoaciditoga lauensis</name>
    <dbReference type="NCBI Taxonomy" id="1495039"/>
    <lineage>
        <taxon>Bacteria</taxon>
        <taxon>Thermotogati</taxon>
        <taxon>Thermotogota</taxon>
        <taxon>Thermotogae</taxon>
        <taxon>Mesoaciditogales</taxon>
        <taxon>Mesoaciditogaceae</taxon>
        <taxon>Mesoaciditoga</taxon>
    </lineage>
</organism>
<keyword evidence="2 4" id="KW-0810">Translation regulation</keyword>
<keyword evidence="4" id="KW-1005">Bacterial flagellum biogenesis</keyword>
<comment type="subcellular location">
    <subcellularLocation>
        <location evidence="4">Cytoplasm</location>
    </subcellularLocation>
</comment>
<keyword evidence="4" id="KW-0678">Repressor</keyword>
<proteinExistence type="inferred from homology"/>
<keyword evidence="1 4" id="KW-0963">Cytoplasm</keyword>
<evidence type="ECO:0000256" key="1">
    <source>
        <dbReference type="ARBA" id="ARBA00022490"/>
    </source>
</evidence>
<dbReference type="GO" id="GO:1902208">
    <property type="term" value="P:regulation of bacterial-type flagellum assembly"/>
    <property type="evidence" value="ECO:0007669"/>
    <property type="project" value="UniProtKB-UniRule"/>
</dbReference>
<dbReference type="HAMAP" id="MF_00167">
    <property type="entry name" value="CsrA"/>
    <property type="match status" value="1"/>
</dbReference>
<dbReference type="Gene3D" id="2.60.40.4380">
    <property type="entry name" value="Translational regulator CsrA"/>
    <property type="match status" value="1"/>
</dbReference>
<dbReference type="GO" id="GO:0048027">
    <property type="term" value="F:mRNA 5'-UTR binding"/>
    <property type="evidence" value="ECO:0007669"/>
    <property type="project" value="UniProtKB-UniRule"/>
</dbReference>
<comment type="subunit">
    <text evidence="4">Homodimer; the beta-strands of each monomer intercalate to form a hydrophobic core, while the alpha-helices form wings that extend away from the core.</text>
</comment>